<dbReference type="Gene3D" id="1.10.1740.10">
    <property type="match status" value="1"/>
</dbReference>
<feature type="domain" description="RNA polymerase sigma factor 70 region 4 type 2" evidence="8">
    <location>
        <begin position="135"/>
        <end position="181"/>
    </location>
</feature>
<organism evidence="9 10">
    <name type="scientific">Corynebacterium macclintockiae</name>
    <dbReference type="NCBI Taxonomy" id="2913501"/>
    <lineage>
        <taxon>Bacteria</taxon>
        <taxon>Bacillati</taxon>
        <taxon>Actinomycetota</taxon>
        <taxon>Actinomycetes</taxon>
        <taxon>Mycobacteriales</taxon>
        <taxon>Corynebacteriaceae</taxon>
        <taxon>Corynebacterium</taxon>
    </lineage>
</organism>
<evidence type="ECO:0000256" key="3">
    <source>
        <dbReference type="ARBA" id="ARBA00023082"/>
    </source>
</evidence>
<dbReference type="InterPro" id="IPR013325">
    <property type="entry name" value="RNA_pol_sigma_r2"/>
</dbReference>
<dbReference type="Proteomes" id="UP001146505">
    <property type="component" value="Unassembled WGS sequence"/>
</dbReference>
<reference evidence="9" key="1">
    <citation type="submission" date="2022-02" db="EMBL/GenBank/DDBJ databases">
        <title>Corynebacterium sp. from urogenital microbiome.</title>
        <authorList>
            <person name="Cappelli E.A."/>
            <person name="Ribeiro T.G."/>
            <person name="Peixe L."/>
        </authorList>
    </citation>
    <scope>NUCLEOTIDE SEQUENCE</scope>
    <source>
        <strain evidence="9">C9Ua_112</strain>
    </source>
</reference>
<name>A0A9X3M716_9CORY</name>
<dbReference type="SUPFAM" id="SSF88659">
    <property type="entry name" value="Sigma3 and sigma4 domains of RNA polymerase sigma factors"/>
    <property type="match status" value="1"/>
</dbReference>
<evidence type="ECO:0000259" key="7">
    <source>
        <dbReference type="Pfam" id="PF04542"/>
    </source>
</evidence>
<dbReference type="PANTHER" id="PTHR43133">
    <property type="entry name" value="RNA POLYMERASE ECF-TYPE SIGMA FACTO"/>
    <property type="match status" value="1"/>
</dbReference>
<dbReference type="InterPro" id="IPR007627">
    <property type="entry name" value="RNA_pol_sigma70_r2"/>
</dbReference>
<keyword evidence="2" id="KW-0805">Transcription regulation</keyword>
<keyword evidence="4" id="KW-0238">DNA-binding</keyword>
<evidence type="ECO:0000259" key="8">
    <source>
        <dbReference type="Pfam" id="PF08281"/>
    </source>
</evidence>
<dbReference type="Pfam" id="PF08281">
    <property type="entry name" value="Sigma70_r4_2"/>
    <property type="match status" value="1"/>
</dbReference>
<dbReference type="Gene3D" id="1.10.10.10">
    <property type="entry name" value="Winged helix-like DNA-binding domain superfamily/Winged helix DNA-binding domain"/>
    <property type="match status" value="1"/>
</dbReference>
<feature type="domain" description="RNA polymerase sigma-70 region 2" evidence="7">
    <location>
        <begin position="29"/>
        <end position="99"/>
    </location>
</feature>
<dbReference type="InterPro" id="IPR013324">
    <property type="entry name" value="RNA_pol_sigma_r3/r4-like"/>
</dbReference>
<dbReference type="GO" id="GO:0003677">
    <property type="term" value="F:DNA binding"/>
    <property type="evidence" value="ECO:0007669"/>
    <property type="project" value="UniProtKB-KW"/>
</dbReference>
<protein>
    <submittedName>
        <fullName evidence="9">RNA polymerase sigma factor ShbA</fullName>
    </submittedName>
</protein>
<evidence type="ECO:0000256" key="1">
    <source>
        <dbReference type="ARBA" id="ARBA00010641"/>
    </source>
</evidence>
<dbReference type="NCBIfam" id="TIGR02937">
    <property type="entry name" value="sigma70-ECF"/>
    <property type="match status" value="1"/>
</dbReference>
<evidence type="ECO:0000256" key="2">
    <source>
        <dbReference type="ARBA" id="ARBA00023015"/>
    </source>
</evidence>
<evidence type="ECO:0000313" key="9">
    <source>
        <dbReference type="EMBL" id="MCZ9304838.1"/>
    </source>
</evidence>
<dbReference type="EMBL" id="JAKMUV010000003">
    <property type="protein sequence ID" value="MCZ9304838.1"/>
    <property type="molecule type" value="Genomic_DNA"/>
</dbReference>
<dbReference type="InterPro" id="IPR014284">
    <property type="entry name" value="RNA_pol_sigma-70_dom"/>
</dbReference>
<dbReference type="Pfam" id="PF04542">
    <property type="entry name" value="Sigma70_r2"/>
    <property type="match status" value="1"/>
</dbReference>
<dbReference type="AlphaFoldDB" id="A0A9X3M716"/>
<evidence type="ECO:0000256" key="5">
    <source>
        <dbReference type="ARBA" id="ARBA00023163"/>
    </source>
</evidence>
<feature type="region of interest" description="Disordered" evidence="6">
    <location>
        <begin position="96"/>
        <end position="117"/>
    </location>
</feature>
<proteinExistence type="inferred from homology"/>
<gene>
    <name evidence="9" type="primary">shbA</name>
    <name evidence="9" type="ORF">L8U58_04705</name>
</gene>
<evidence type="ECO:0000313" key="10">
    <source>
        <dbReference type="Proteomes" id="UP001146505"/>
    </source>
</evidence>
<dbReference type="InterPro" id="IPR039425">
    <property type="entry name" value="RNA_pol_sigma-70-like"/>
</dbReference>
<dbReference type="GO" id="GO:0006352">
    <property type="term" value="P:DNA-templated transcription initiation"/>
    <property type="evidence" value="ECO:0007669"/>
    <property type="project" value="InterPro"/>
</dbReference>
<dbReference type="PANTHER" id="PTHR43133:SF58">
    <property type="entry name" value="ECF RNA POLYMERASE SIGMA FACTOR SIGD"/>
    <property type="match status" value="1"/>
</dbReference>
<dbReference type="InterPro" id="IPR036388">
    <property type="entry name" value="WH-like_DNA-bd_sf"/>
</dbReference>
<dbReference type="GO" id="GO:0016987">
    <property type="term" value="F:sigma factor activity"/>
    <property type="evidence" value="ECO:0007669"/>
    <property type="project" value="UniProtKB-KW"/>
</dbReference>
<sequence>MAALWDADKEIQDLLPAAIAQDRRAVNRLIELVHPKVVVFCRGKLGMNSYPTPDDVAQDVCIAIVKALPRYEDKGAPFMAFVYRVARNKVTDAYRAQQRDMSDPADELPEEESFEESPEQVYLSQDACNDFAKKLDILGEKSREILILRVIHGYSAEETAKIVGSKPTAVRVAQHRAVAKLKKHGIITSS</sequence>
<feature type="compositionally biased region" description="Acidic residues" evidence="6">
    <location>
        <begin position="103"/>
        <end position="117"/>
    </location>
</feature>
<dbReference type="NCBIfam" id="NF007230">
    <property type="entry name" value="PRK09648.1"/>
    <property type="match status" value="1"/>
</dbReference>
<keyword evidence="5" id="KW-0804">Transcription</keyword>
<accession>A0A9X3M716</accession>
<dbReference type="InterPro" id="IPR013249">
    <property type="entry name" value="RNA_pol_sigma70_r4_t2"/>
</dbReference>
<evidence type="ECO:0000256" key="4">
    <source>
        <dbReference type="ARBA" id="ARBA00023125"/>
    </source>
</evidence>
<keyword evidence="10" id="KW-1185">Reference proteome</keyword>
<evidence type="ECO:0000256" key="6">
    <source>
        <dbReference type="SAM" id="MobiDB-lite"/>
    </source>
</evidence>
<keyword evidence="3" id="KW-0731">Sigma factor</keyword>
<comment type="caution">
    <text evidence="9">The sequence shown here is derived from an EMBL/GenBank/DDBJ whole genome shotgun (WGS) entry which is preliminary data.</text>
</comment>
<comment type="similarity">
    <text evidence="1">Belongs to the sigma-70 factor family. ECF subfamily.</text>
</comment>
<dbReference type="SUPFAM" id="SSF88946">
    <property type="entry name" value="Sigma2 domain of RNA polymerase sigma factors"/>
    <property type="match status" value="1"/>
</dbReference>
<dbReference type="CDD" id="cd06171">
    <property type="entry name" value="Sigma70_r4"/>
    <property type="match status" value="1"/>
</dbReference>